<evidence type="ECO:0000313" key="4">
    <source>
        <dbReference type="Proteomes" id="UP000030765"/>
    </source>
</evidence>
<dbReference type="EnsemblMetazoa" id="ASIC014788-RA">
    <property type="protein sequence ID" value="ASIC014788-PA"/>
    <property type="gene ID" value="ASIC014788"/>
</dbReference>
<evidence type="ECO:0000313" key="2">
    <source>
        <dbReference type="EMBL" id="KFB46784.1"/>
    </source>
</evidence>
<name>A0A084W990_ANOSI</name>
<proteinExistence type="predicted"/>
<reference evidence="2 4" key="1">
    <citation type="journal article" date="2014" name="BMC Genomics">
        <title>Genome sequence of Anopheles sinensis provides insight into genetics basis of mosquito competence for malaria parasites.</title>
        <authorList>
            <person name="Zhou D."/>
            <person name="Zhang D."/>
            <person name="Ding G."/>
            <person name="Shi L."/>
            <person name="Hou Q."/>
            <person name="Ye Y."/>
            <person name="Xu Y."/>
            <person name="Zhou H."/>
            <person name="Xiong C."/>
            <person name="Li S."/>
            <person name="Yu J."/>
            <person name="Hong S."/>
            <person name="Yu X."/>
            <person name="Zou P."/>
            <person name="Chen C."/>
            <person name="Chang X."/>
            <person name="Wang W."/>
            <person name="Lv Y."/>
            <person name="Sun Y."/>
            <person name="Ma L."/>
            <person name="Shen B."/>
            <person name="Zhu C."/>
        </authorList>
    </citation>
    <scope>NUCLEOTIDE SEQUENCE [LARGE SCALE GENOMIC DNA]</scope>
</reference>
<dbReference type="AlphaFoldDB" id="A0A084W990"/>
<keyword evidence="1" id="KW-0732">Signal</keyword>
<evidence type="ECO:0000313" key="3">
    <source>
        <dbReference type="EnsemblMetazoa" id="ASIC014788-PA"/>
    </source>
</evidence>
<dbReference type="VEuPathDB" id="VectorBase:ASIS006421"/>
<dbReference type="PANTHER" id="PTHR20898">
    <property type="entry name" value="DAEDALUS ON 3-RELATED-RELATED"/>
    <property type="match status" value="1"/>
</dbReference>
<accession>A0A084W990</accession>
<dbReference type="SMART" id="SM00697">
    <property type="entry name" value="DM8"/>
    <property type="match status" value="1"/>
</dbReference>
<sequence length="146" mass="16797">MVTAAEKMIVILVRVDIDEDPQIVNTTNIRLVRLSPKLQAVYSVRTGMVDNILYNRKIDFCAFLKRPTERMIKMVFDDLKRHAKPAMPASCPVEPIDISLTNMTLNHVTLPSFLPQTNFQLQINFWEGPNSIFSSRWHGRLKKISV</sequence>
<protein>
    <submittedName>
        <fullName evidence="2">AGAP011006-PA-like protein</fullName>
    </submittedName>
</protein>
<dbReference type="Gene3D" id="2.70.220.10">
    <property type="entry name" value="Ganglioside GM2 activator"/>
    <property type="match status" value="1"/>
</dbReference>
<dbReference type="PANTHER" id="PTHR20898:SF1">
    <property type="entry name" value="MD-2-RELATED LIPID-RECOGNITION DOMAIN-CONTAINING PROTEIN"/>
    <property type="match status" value="1"/>
</dbReference>
<gene>
    <name evidence="2" type="ORF">ZHAS_00014788</name>
</gene>
<reference evidence="3" key="2">
    <citation type="submission" date="2020-05" db="UniProtKB">
        <authorList>
            <consortium name="EnsemblMetazoa"/>
        </authorList>
    </citation>
    <scope>IDENTIFICATION</scope>
</reference>
<organism evidence="2">
    <name type="scientific">Anopheles sinensis</name>
    <name type="common">Mosquito</name>
    <dbReference type="NCBI Taxonomy" id="74873"/>
    <lineage>
        <taxon>Eukaryota</taxon>
        <taxon>Metazoa</taxon>
        <taxon>Ecdysozoa</taxon>
        <taxon>Arthropoda</taxon>
        <taxon>Hexapoda</taxon>
        <taxon>Insecta</taxon>
        <taxon>Pterygota</taxon>
        <taxon>Neoptera</taxon>
        <taxon>Endopterygota</taxon>
        <taxon>Diptera</taxon>
        <taxon>Nematocera</taxon>
        <taxon>Culicoidea</taxon>
        <taxon>Culicidae</taxon>
        <taxon>Anophelinae</taxon>
        <taxon>Anopheles</taxon>
    </lineage>
</organism>
<dbReference type="InterPro" id="IPR036846">
    <property type="entry name" value="GM2-AP_sf"/>
</dbReference>
<evidence type="ECO:0000256" key="1">
    <source>
        <dbReference type="ARBA" id="ARBA00022729"/>
    </source>
</evidence>
<dbReference type="Pfam" id="PF06477">
    <property type="entry name" value="DUF1091"/>
    <property type="match status" value="1"/>
</dbReference>
<dbReference type="EMBL" id="ATLV01021651">
    <property type="status" value="NOT_ANNOTATED_CDS"/>
    <property type="molecule type" value="Genomic_DNA"/>
</dbReference>
<dbReference type="InterPro" id="IPR010512">
    <property type="entry name" value="DUF1091"/>
</dbReference>
<keyword evidence="4" id="KW-1185">Reference proteome</keyword>
<dbReference type="EMBL" id="KE525321">
    <property type="protein sequence ID" value="KFB46784.1"/>
    <property type="molecule type" value="Genomic_DNA"/>
</dbReference>
<dbReference type="OrthoDB" id="8186735at2759"/>
<dbReference type="VEuPathDB" id="VectorBase:ASIC014788"/>
<dbReference type="Proteomes" id="UP000030765">
    <property type="component" value="Unassembled WGS sequence"/>
</dbReference>